<feature type="signal peptide" evidence="6">
    <location>
        <begin position="1"/>
        <end position="24"/>
    </location>
</feature>
<accession>A0ABV2L9J3</accession>
<evidence type="ECO:0000256" key="2">
    <source>
        <dbReference type="ARBA" id="ARBA00022448"/>
    </source>
</evidence>
<keyword evidence="2 5" id="KW-0813">Transport</keyword>
<dbReference type="InterPro" id="IPR006059">
    <property type="entry name" value="SBP"/>
</dbReference>
<proteinExistence type="inferred from homology"/>
<keyword evidence="8" id="KW-1185">Reference proteome</keyword>
<comment type="similarity">
    <text evidence="5">Belongs to the bacterial solute-binding protein PotD/PotF family.</text>
</comment>
<dbReference type="Pfam" id="PF13416">
    <property type="entry name" value="SBP_bac_8"/>
    <property type="match status" value="1"/>
</dbReference>
<dbReference type="SUPFAM" id="SSF53850">
    <property type="entry name" value="Periplasmic binding protein-like II"/>
    <property type="match status" value="1"/>
</dbReference>
<name>A0ABV2L9J3_9HYPH</name>
<evidence type="ECO:0000256" key="3">
    <source>
        <dbReference type="ARBA" id="ARBA00022729"/>
    </source>
</evidence>
<sequence length="381" mass="42201">MIRAGTRRALLTRILTAGALAALAFGADPGARARAQAPARERVVNIYNWSDYIDPKVLEAFTKETGIKVVYDTYDNNEILETKLLAGRSGYDVVAPSGPFLQRLIRAGVFQPLDKAKIPNLVHAWPEIAARLATYDPGNAFAVDYMWGTTGIGVNLAQVRERLGANQPLNTWSLILNPALMGKLKDCGVMLLDSPEDLIPSMLPFYGFKPDSKRWDDISQVTDALFKVRGSVRKFHSSEYINGLANGDLCLAVGYSGDVMQARKRAEEAKNGIEIGYVIPREGALMWFDAFAIPKDAPHPTEAHIFLDYMMRPEVAAANTNFVSYANGNAAARKFVKPEILANPGIYPDEATMQRLSSNTAWDDRTQRFVTRSWTRVRTGR</sequence>
<keyword evidence="4 5" id="KW-0574">Periplasm</keyword>
<gene>
    <name evidence="7" type="ORF">ABID43_004074</name>
</gene>
<evidence type="ECO:0000256" key="6">
    <source>
        <dbReference type="SAM" id="SignalP"/>
    </source>
</evidence>
<feature type="chain" id="PRO_5045807492" description="Putrescine-binding periplasmic protein" evidence="6">
    <location>
        <begin position="25"/>
        <end position="381"/>
    </location>
</feature>
<dbReference type="RefSeq" id="WP_238281073.1">
    <property type="nucleotide sequence ID" value="NZ_BPQL01000116.1"/>
</dbReference>
<organism evidence="7 8">
    <name type="scientific">Methylobacterium goesingense</name>
    <dbReference type="NCBI Taxonomy" id="243690"/>
    <lineage>
        <taxon>Bacteria</taxon>
        <taxon>Pseudomonadati</taxon>
        <taxon>Pseudomonadota</taxon>
        <taxon>Alphaproteobacteria</taxon>
        <taxon>Hyphomicrobiales</taxon>
        <taxon>Methylobacteriaceae</taxon>
        <taxon>Methylobacterium</taxon>
    </lineage>
</organism>
<dbReference type="EMBL" id="JBEPMM010000015">
    <property type="protein sequence ID" value="MET3694512.1"/>
    <property type="molecule type" value="Genomic_DNA"/>
</dbReference>
<dbReference type="InterPro" id="IPR006311">
    <property type="entry name" value="TAT_signal"/>
</dbReference>
<evidence type="ECO:0000256" key="1">
    <source>
        <dbReference type="ARBA" id="ARBA00004418"/>
    </source>
</evidence>
<dbReference type="PROSITE" id="PS51318">
    <property type="entry name" value="TAT"/>
    <property type="match status" value="1"/>
</dbReference>
<comment type="caution">
    <text evidence="7">The sequence shown here is derived from an EMBL/GenBank/DDBJ whole genome shotgun (WGS) entry which is preliminary data.</text>
</comment>
<dbReference type="PRINTS" id="PR00909">
    <property type="entry name" value="SPERMDNBNDNG"/>
</dbReference>
<dbReference type="PANTHER" id="PTHR30222:SF12">
    <property type="entry name" value="NORSPERMIDINE SENSOR"/>
    <property type="match status" value="1"/>
</dbReference>
<keyword evidence="3 6" id="KW-0732">Signal</keyword>
<evidence type="ECO:0000313" key="7">
    <source>
        <dbReference type="EMBL" id="MET3694512.1"/>
    </source>
</evidence>
<reference evidence="7 8" key="1">
    <citation type="submission" date="2024-06" db="EMBL/GenBank/DDBJ databases">
        <title>Genomic Encyclopedia of Type Strains, Phase IV (KMG-IV): sequencing the most valuable type-strain genomes for metagenomic binning, comparative biology and taxonomic classification.</title>
        <authorList>
            <person name="Goeker M."/>
        </authorList>
    </citation>
    <scope>NUCLEOTIDE SEQUENCE [LARGE SCALE GENOMIC DNA]</scope>
    <source>
        <strain evidence="7 8">DSM 21331</strain>
    </source>
</reference>
<comment type="function">
    <text evidence="5">Required for the activity of the bacterial periplasmic transport system of putrescine.</text>
</comment>
<dbReference type="Gene3D" id="3.40.190.10">
    <property type="entry name" value="Periplasmic binding protein-like II"/>
    <property type="match status" value="2"/>
</dbReference>
<dbReference type="CDD" id="cd13659">
    <property type="entry name" value="PBP2_PotF"/>
    <property type="match status" value="1"/>
</dbReference>
<evidence type="ECO:0000256" key="4">
    <source>
        <dbReference type="ARBA" id="ARBA00022764"/>
    </source>
</evidence>
<dbReference type="PIRSF" id="PIRSF019574">
    <property type="entry name" value="Periplasmic_polyamine_BP"/>
    <property type="match status" value="1"/>
</dbReference>
<protein>
    <recommendedName>
        <fullName evidence="5">Putrescine-binding periplasmic protein</fullName>
    </recommendedName>
</protein>
<dbReference type="PANTHER" id="PTHR30222">
    <property type="entry name" value="SPERMIDINE/PUTRESCINE-BINDING PERIPLASMIC PROTEIN"/>
    <property type="match status" value="1"/>
</dbReference>
<dbReference type="Proteomes" id="UP001549145">
    <property type="component" value="Unassembled WGS sequence"/>
</dbReference>
<comment type="subcellular location">
    <subcellularLocation>
        <location evidence="1 5">Periplasm</location>
    </subcellularLocation>
</comment>
<evidence type="ECO:0000256" key="5">
    <source>
        <dbReference type="PIRNR" id="PIRNR019574"/>
    </source>
</evidence>
<dbReference type="InterPro" id="IPR001188">
    <property type="entry name" value="Sperm_putr-bd"/>
</dbReference>
<evidence type="ECO:0000313" key="8">
    <source>
        <dbReference type="Proteomes" id="UP001549145"/>
    </source>
</evidence>